<proteinExistence type="predicted"/>
<name>A0A1G7U1A6_9ACTN</name>
<dbReference type="EMBL" id="FNCN01000004">
    <property type="protein sequence ID" value="SDG41395.1"/>
    <property type="molecule type" value="Genomic_DNA"/>
</dbReference>
<dbReference type="AlphaFoldDB" id="A0A1G7U1A6"/>
<keyword evidence="3" id="KW-1185">Reference proteome</keyword>
<gene>
    <name evidence="2" type="ORF">SAMN05421505_10453</name>
</gene>
<evidence type="ECO:0000313" key="3">
    <source>
        <dbReference type="Proteomes" id="UP000198923"/>
    </source>
</evidence>
<accession>A0A1G7U1A6</accession>
<dbReference type="InterPro" id="IPR002575">
    <property type="entry name" value="Aminoglycoside_PTrfase"/>
</dbReference>
<dbReference type="RefSeq" id="WP_245690808.1">
    <property type="nucleotide sequence ID" value="NZ_FNCN01000004.1"/>
</dbReference>
<feature type="domain" description="Aminoglycoside phosphotransferase" evidence="1">
    <location>
        <begin position="27"/>
        <end position="241"/>
    </location>
</feature>
<evidence type="ECO:0000313" key="2">
    <source>
        <dbReference type="EMBL" id="SDG41395.1"/>
    </source>
</evidence>
<dbReference type="Pfam" id="PF01636">
    <property type="entry name" value="APH"/>
    <property type="match status" value="1"/>
</dbReference>
<protein>
    <submittedName>
        <fullName evidence="2">Phosphotransferase enzyme family protein</fullName>
    </submittedName>
</protein>
<keyword evidence="2" id="KW-0808">Transferase</keyword>
<dbReference type="STRING" id="504805.SAMN05421505_10453"/>
<organism evidence="2 3">
    <name type="scientific">Sinosporangium album</name>
    <dbReference type="NCBI Taxonomy" id="504805"/>
    <lineage>
        <taxon>Bacteria</taxon>
        <taxon>Bacillati</taxon>
        <taxon>Actinomycetota</taxon>
        <taxon>Actinomycetes</taxon>
        <taxon>Streptosporangiales</taxon>
        <taxon>Streptosporangiaceae</taxon>
        <taxon>Sinosporangium</taxon>
    </lineage>
</organism>
<dbReference type="GO" id="GO:0016740">
    <property type="term" value="F:transferase activity"/>
    <property type="evidence" value="ECO:0007669"/>
    <property type="project" value="UniProtKB-KW"/>
</dbReference>
<dbReference type="Gene3D" id="3.90.1200.10">
    <property type="match status" value="1"/>
</dbReference>
<dbReference type="InterPro" id="IPR011009">
    <property type="entry name" value="Kinase-like_dom_sf"/>
</dbReference>
<sequence>MTLSADLPLIVEEACARAGLDPSMATPIRMGENFIYRVGDAVVRIGRVGQGTVAAREVAVSGWLAQRGVPAVEALNDIDQPVLINGRPVTYWRLLPEHRQGRPGEIGSLLKRLHSQRVPEEIGLAPLNPFVRLPERISAASTLSPDDRAFLADHLEALRAAWGHLPEDEPCVVHGDAWAGNVVVALGETSAFFVDLERFSIGSPAWDLVSTAIKLTSFAWISPEDYAEFCKAYGQDVTAWDGFEVMRDVRELRMTCYLAQHASEHPDARSEAQLRVDCLRDKSGARPWRWSPLS</sequence>
<dbReference type="Proteomes" id="UP000198923">
    <property type="component" value="Unassembled WGS sequence"/>
</dbReference>
<reference evidence="2 3" key="1">
    <citation type="submission" date="2016-10" db="EMBL/GenBank/DDBJ databases">
        <authorList>
            <person name="de Groot N.N."/>
        </authorList>
    </citation>
    <scope>NUCLEOTIDE SEQUENCE [LARGE SCALE GENOMIC DNA]</scope>
    <source>
        <strain evidence="2 3">CPCC 201354</strain>
    </source>
</reference>
<dbReference type="SUPFAM" id="SSF56112">
    <property type="entry name" value="Protein kinase-like (PK-like)"/>
    <property type="match status" value="1"/>
</dbReference>
<evidence type="ECO:0000259" key="1">
    <source>
        <dbReference type="Pfam" id="PF01636"/>
    </source>
</evidence>